<dbReference type="AlphaFoldDB" id="A0A6J7VSU6"/>
<accession>A0A6J7VSU6</accession>
<reference evidence="1" key="1">
    <citation type="submission" date="2020-05" db="EMBL/GenBank/DDBJ databases">
        <authorList>
            <person name="Chiriac C."/>
            <person name="Salcher M."/>
            <person name="Ghai R."/>
            <person name="Kavagutti S V."/>
        </authorList>
    </citation>
    <scope>NUCLEOTIDE SEQUENCE</scope>
</reference>
<gene>
    <name evidence="1" type="ORF">UFOPK4420_00638</name>
</gene>
<evidence type="ECO:0000313" key="1">
    <source>
        <dbReference type="EMBL" id="CAB5113698.1"/>
    </source>
</evidence>
<dbReference type="EMBL" id="CAFBRU010000067">
    <property type="protein sequence ID" value="CAB5113698.1"/>
    <property type="molecule type" value="Genomic_DNA"/>
</dbReference>
<proteinExistence type="predicted"/>
<name>A0A6J7VSU6_9ZZZZ</name>
<protein>
    <submittedName>
        <fullName evidence="1">Unannotated protein</fullName>
    </submittedName>
</protein>
<sequence length="136" mass="14437">MRISPSGSGGVTSFKFSAIVLPVTVKQSPCNKPASSNARKITGIPPTLSTSVITYLPKGFRSPNSGTLDPTRWKSSKVKSTSASYAMARRCKTALVEPPRAIKTVIAFSKAFLVKICLVVIPLRINSTTASPDLIA</sequence>
<organism evidence="1">
    <name type="scientific">freshwater metagenome</name>
    <dbReference type="NCBI Taxonomy" id="449393"/>
    <lineage>
        <taxon>unclassified sequences</taxon>
        <taxon>metagenomes</taxon>
        <taxon>ecological metagenomes</taxon>
    </lineage>
</organism>